<feature type="domain" description="Response regulatory" evidence="8">
    <location>
        <begin position="790"/>
        <end position="910"/>
    </location>
</feature>
<evidence type="ECO:0000256" key="4">
    <source>
        <dbReference type="ARBA" id="ARBA00023012"/>
    </source>
</evidence>
<dbReference type="Gene3D" id="6.10.340.10">
    <property type="match status" value="1"/>
</dbReference>
<keyword evidence="9" id="KW-0067">ATP-binding</keyword>
<keyword evidence="6" id="KW-1133">Transmembrane helix</keyword>
<dbReference type="InterPro" id="IPR003594">
    <property type="entry name" value="HATPase_dom"/>
</dbReference>
<dbReference type="InterPro" id="IPR036097">
    <property type="entry name" value="HisK_dim/P_sf"/>
</dbReference>
<evidence type="ECO:0000313" key="10">
    <source>
        <dbReference type="Proteomes" id="UP001186452"/>
    </source>
</evidence>
<dbReference type="Gene3D" id="1.10.287.130">
    <property type="match status" value="1"/>
</dbReference>
<organism evidence="9 10">
    <name type="scientific">Photobacterium rosenbergii</name>
    <dbReference type="NCBI Taxonomy" id="294936"/>
    <lineage>
        <taxon>Bacteria</taxon>
        <taxon>Pseudomonadati</taxon>
        <taxon>Pseudomonadota</taxon>
        <taxon>Gammaproteobacteria</taxon>
        <taxon>Vibrionales</taxon>
        <taxon>Vibrionaceae</taxon>
        <taxon>Photobacterium</taxon>
    </lineage>
</organism>
<sequence>MGLLNRFSIKFRLISLVVLPLTFSGVFATIEISSLFDKVSSLNTLTARMELLKANSQFSNAVHALKLDKLSNDENNETKKVASEQISHYSALIPQAFPNIDLTEQISSSAEMNDLLTEYEFVEQIDVNDWSDWGFDLLIHNLISLEKAPLYVADVNIEQKLSILYQLQWLQLWAQQENWYIRIIASQPEQVSDYKEQLDTIIERQQLIIERYLSVSANPSQIELLRKTFANPVFATSYQLRENIFSDSFNGFSTSDSFSALDERYALIQFVVVEISRELARDIQESISQAQVLIWVYAGVILLSVTMIIWLGVNLIRRIGSYLSRILKAMSLLETSSNNGVEAKIKVDGKDEFTVFSHQLNGMIEERIDNHNKLIIAKDEAEKANLAKSSFLANMSHEIRTPLNGIIGMSGILADTDLTPSQSEYVQTIETSSQTLLLLINDILDLSKIESGNLVLAASESRVAEVAYDTLTVVLAKATASQLNLDVKIDPDLPAMVILDEHRLRQVLMNLASNAVKFTQEGGVTLEIRCIEHCDGRAKIMFSMIDTGIGIEKDKQAQVFAPFIQEDGSITRQFGGTGLGLAICRQLVELMGGRLALESEKGIGSRFFFSLDVEVCKAHDDSLGAFDKHKALILGANQQAMHRIEAECQGLGLQATTVNIAELSTQSENDFDVIFYCQQSIKQTQYDLGLINSMMPSLNIVLCVDHRHEQNGFGDQISGIVTLPFFGKRLVKTLNKALEVKKTHVSDPQSEMKQNISITPVEAAYATTGPTKAATEASEQIQEHNNVQPNVLIVEDNAVNQKVAGLFLKKAGYQFDIANNGQEAVDKVKAGKQYYAVLMDCMMPVMDGFTATEAIRAWEEETAAQALHIIALTASVLDADISKCYEVGMNDYVAKPFKKDILLEKLQDLTSSKNVEEQVV</sequence>
<feature type="transmembrane region" description="Helical" evidence="6">
    <location>
        <begin position="292"/>
        <end position="316"/>
    </location>
</feature>
<dbReference type="Pfam" id="PF02518">
    <property type="entry name" value="HATPase_c"/>
    <property type="match status" value="1"/>
</dbReference>
<dbReference type="Pfam" id="PF00512">
    <property type="entry name" value="HisKA"/>
    <property type="match status" value="1"/>
</dbReference>
<dbReference type="Pfam" id="PF00072">
    <property type="entry name" value="Response_reg"/>
    <property type="match status" value="1"/>
</dbReference>
<evidence type="ECO:0000256" key="5">
    <source>
        <dbReference type="PROSITE-ProRule" id="PRU00169"/>
    </source>
</evidence>
<comment type="catalytic activity">
    <reaction evidence="1">
        <text>ATP + protein L-histidine = ADP + protein N-phospho-L-histidine.</text>
        <dbReference type="EC" id="2.7.13.3"/>
    </reaction>
</comment>
<dbReference type="Proteomes" id="UP001186452">
    <property type="component" value="Unassembled WGS sequence"/>
</dbReference>
<gene>
    <name evidence="9" type="ORF">R2X38_14280</name>
</gene>
<dbReference type="InterPro" id="IPR003661">
    <property type="entry name" value="HisK_dim/P_dom"/>
</dbReference>
<evidence type="ECO:0000259" key="8">
    <source>
        <dbReference type="PROSITE" id="PS50110"/>
    </source>
</evidence>
<dbReference type="CDD" id="cd00082">
    <property type="entry name" value="HisKA"/>
    <property type="match status" value="1"/>
</dbReference>
<dbReference type="PROSITE" id="PS50109">
    <property type="entry name" value="HIS_KIN"/>
    <property type="match status" value="1"/>
</dbReference>
<accession>A0ABU3ZJK6</accession>
<protein>
    <recommendedName>
        <fullName evidence="2">histidine kinase</fullName>
        <ecNumber evidence="2">2.7.13.3</ecNumber>
    </recommendedName>
</protein>
<reference evidence="9 10" key="1">
    <citation type="submission" date="2023-10" db="EMBL/GenBank/DDBJ databases">
        <title>Marine bacteria isolated from horseshoe crab.</title>
        <authorList>
            <person name="Cheng T.H."/>
        </authorList>
    </citation>
    <scope>NUCLEOTIDE SEQUENCE [LARGE SCALE GENOMIC DNA]</scope>
    <source>
        <strain evidence="9 10">HSC6</strain>
    </source>
</reference>
<dbReference type="PANTHER" id="PTHR45339">
    <property type="entry name" value="HYBRID SIGNAL TRANSDUCTION HISTIDINE KINASE J"/>
    <property type="match status" value="1"/>
</dbReference>
<dbReference type="InterPro" id="IPR004358">
    <property type="entry name" value="Sig_transdc_His_kin-like_C"/>
</dbReference>
<dbReference type="EC" id="2.7.13.3" evidence="2"/>
<evidence type="ECO:0000313" key="9">
    <source>
        <dbReference type="EMBL" id="MDV5170168.1"/>
    </source>
</evidence>
<evidence type="ECO:0000259" key="7">
    <source>
        <dbReference type="PROSITE" id="PS50109"/>
    </source>
</evidence>
<comment type="caution">
    <text evidence="9">The sequence shown here is derived from an EMBL/GenBank/DDBJ whole genome shotgun (WGS) entry which is preliminary data.</text>
</comment>
<keyword evidence="10" id="KW-1185">Reference proteome</keyword>
<dbReference type="InterPro" id="IPR011006">
    <property type="entry name" value="CheY-like_superfamily"/>
</dbReference>
<evidence type="ECO:0000256" key="6">
    <source>
        <dbReference type="SAM" id="Phobius"/>
    </source>
</evidence>
<dbReference type="PROSITE" id="PS50110">
    <property type="entry name" value="RESPONSE_REGULATORY"/>
    <property type="match status" value="1"/>
</dbReference>
<feature type="domain" description="Histidine kinase" evidence="7">
    <location>
        <begin position="394"/>
        <end position="615"/>
    </location>
</feature>
<keyword evidence="9" id="KW-0547">Nucleotide-binding</keyword>
<dbReference type="RefSeq" id="WP_317522952.1">
    <property type="nucleotide sequence ID" value="NZ_JAWJZI010000005.1"/>
</dbReference>
<keyword evidence="6" id="KW-0472">Membrane</keyword>
<dbReference type="GO" id="GO:0005524">
    <property type="term" value="F:ATP binding"/>
    <property type="evidence" value="ECO:0007669"/>
    <property type="project" value="UniProtKB-KW"/>
</dbReference>
<evidence type="ECO:0000256" key="2">
    <source>
        <dbReference type="ARBA" id="ARBA00012438"/>
    </source>
</evidence>
<dbReference type="PRINTS" id="PR00344">
    <property type="entry name" value="BCTRLSENSOR"/>
</dbReference>
<dbReference type="SUPFAM" id="SSF55874">
    <property type="entry name" value="ATPase domain of HSP90 chaperone/DNA topoisomerase II/histidine kinase"/>
    <property type="match status" value="1"/>
</dbReference>
<dbReference type="InterPro" id="IPR036890">
    <property type="entry name" value="HATPase_C_sf"/>
</dbReference>
<dbReference type="Gene3D" id="3.30.565.10">
    <property type="entry name" value="Histidine kinase-like ATPase, C-terminal domain"/>
    <property type="match status" value="1"/>
</dbReference>
<name>A0ABU3ZJK6_9GAMM</name>
<keyword evidence="3 5" id="KW-0597">Phosphoprotein</keyword>
<dbReference type="InterPro" id="IPR005467">
    <property type="entry name" value="His_kinase_dom"/>
</dbReference>
<dbReference type="SMART" id="SM00387">
    <property type="entry name" value="HATPase_c"/>
    <property type="match status" value="1"/>
</dbReference>
<dbReference type="CDD" id="cd17546">
    <property type="entry name" value="REC_hyHK_CKI1_RcsC-like"/>
    <property type="match status" value="1"/>
</dbReference>
<dbReference type="CDD" id="cd16922">
    <property type="entry name" value="HATPase_EvgS-ArcB-TorS-like"/>
    <property type="match status" value="1"/>
</dbReference>
<dbReference type="SUPFAM" id="SSF47384">
    <property type="entry name" value="Homodimeric domain of signal transducing histidine kinase"/>
    <property type="match status" value="1"/>
</dbReference>
<dbReference type="EMBL" id="JAWJZI010000005">
    <property type="protein sequence ID" value="MDV5170168.1"/>
    <property type="molecule type" value="Genomic_DNA"/>
</dbReference>
<dbReference type="Gene3D" id="3.40.50.2300">
    <property type="match status" value="1"/>
</dbReference>
<evidence type="ECO:0000256" key="3">
    <source>
        <dbReference type="ARBA" id="ARBA00022553"/>
    </source>
</evidence>
<dbReference type="PANTHER" id="PTHR45339:SF1">
    <property type="entry name" value="HYBRID SIGNAL TRANSDUCTION HISTIDINE KINASE J"/>
    <property type="match status" value="1"/>
</dbReference>
<dbReference type="SMART" id="SM00448">
    <property type="entry name" value="REC"/>
    <property type="match status" value="1"/>
</dbReference>
<keyword evidence="6" id="KW-0812">Transmembrane</keyword>
<feature type="modified residue" description="4-aspartylphosphate" evidence="5">
    <location>
        <position position="840"/>
    </location>
</feature>
<keyword evidence="4" id="KW-0902">Two-component regulatory system</keyword>
<dbReference type="InterPro" id="IPR001789">
    <property type="entry name" value="Sig_transdc_resp-reg_receiver"/>
</dbReference>
<evidence type="ECO:0000256" key="1">
    <source>
        <dbReference type="ARBA" id="ARBA00000085"/>
    </source>
</evidence>
<proteinExistence type="predicted"/>
<dbReference type="SUPFAM" id="SSF52172">
    <property type="entry name" value="CheY-like"/>
    <property type="match status" value="1"/>
</dbReference>
<dbReference type="SMART" id="SM00388">
    <property type="entry name" value="HisKA"/>
    <property type="match status" value="1"/>
</dbReference>